<feature type="domain" description="DUF4440" evidence="1">
    <location>
        <begin position="8"/>
        <end position="117"/>
    </location>
</feature>
<reference evidence="3" key="1">
    <citation type="journal article" date="2019" name="Int. J. Syst. Evol. Microbiol.">
        <title>The Global Catalogue of Microorganisms (GCM) 10K type strain sequencing project: providing services to taxonomists for standard genome sequencing and annotation.</title>
        <authorList>
            <consortium name="The Broad Institute Genomics Platform"/>
            <consortium name="The Broad Institute Genome Sequencing Center for Infectious Disease"/>
            <person name="Wu L."/>
            <person name="Ma J."/>
        </authorList>
    </citation>
    <scope>NUCLEOTIDE SEQUENCE [LARGE SCALE GENOMIC DNA]</scope>
    <source>
        <strain evidence="3">JCM 17563</strain>
    </source>
</reference>
<organism evidence="2 3">
    <name type="scientific">Sphingomonas swuensis</name>
    <dbReference type="NCBI Taxonomy" id="977800"/>
    <lineage>
        <taxon>Bacteria</taxon>
        <taxon>Pseudomonadati</taxon>
        <taxon>Pseudomonadota</taxon>
        <taxon>Alphaproteobacteria</taxon>
        <taxon>Sphingomonadales</taxon>
        <taxon>Sphingomonadaceae</taxon>
        <taxon>Sphingomonas</taxon>
    </lineage>
</organism>
<gene>
    <name evidence="2" type="ORF">GCM10022280_13230</name>
</gene>
<name>A0ABP7SS36_9SPHN</name>
<dbReference type="Proteomes" id="UP001500235">
    <property type="component" value="Unassembled WGS sequence"/>
</dbReference>
<dbReference type="Gene3D" id="3.10.450.50">
    <property type="match status" value="1"/>
</dbReference>
<dbReference type="RefSeq" id="WP_344706595.1">
    <property type="nucleotide sequence ID" value="NZ_BAABBQ010000001.1"/>
</dbReference>
<sequence>MADSNGMIEALEHRLMRAWLGGERKAVAQMLSSRFRLVAGSATPVLLDRKSMVDAIGDRWTIGAFRFGPVYTRMTDGVGIFAAEIELESRIDGVDASGRWWMTDLWTKSKIRRRWQLVDRQVARPESGHAIPAALKGLQLWR</sequence>
<comment type="caution">
    <text evidence="2">The sequence shown here is derived from an EMBL/GenBank/DDBJ whole genome shotgun (WGS) entry which is preliminary data.</text>
</comment>
<dbReference type="SUPFAM" id="SSF54427">
    <property type="entry name" value="NTF2-like"/>
    <property type="match status" value="1"/>
</dbReference>
<evidence type="ECO:0000313" key="2">
    <source>
        <dbReference type="EMBL" id="GAA4015769.1"/>
    </source>
</evidence>
<dbReference type="InterPro" id="IPR027843">
    <property type="entry name" value="DUF4440"/>
</dbReference>
<keyword evidence="3" id="KW-1185">Reference proteome</keyword>
<proteinExistence type="predicted"/>
<accession>A0ABP7SS36</accession>
<dbReference type="Pfam" id="PF14534">
    <property type="entry name" value="DUF4440"/>
    <property type="match status" value="1"/>
</dbReference>
<dbReference type="EMBL" id="BAABBQ010000001">
    <property type="protein sequence ID" value="GAA4015769.1"/>
    <property type="molecule type" value="Genomic_DNA"/>
</dbReference>
<evidence type="ECO:0000259" key="1">
    <source>
        <dbReference type="Pfam" id="PF14534"/>
    </source>
</evidence>
<protein>
    <recommendedName>
        <fullName evidence="1">DUF4440 domain-containing protein</fullName>
    </recommendedName>
</protein>
<evidence type="ECO:0000313" key="3">
    <source>
        <dbReference type="Proteomes" id="UP001500235"/>
    </source>
</evidence>
<dbReference type="InterPro" id="IPR032710">
    <property type="entry name" value="NTF2-like_dom_sf"/>
</dbReference>